<dbReference type="AlphaFoldDB" id="A0AAN7Y2J4"/>
<dbReference type="EMBL" id="JAUZQC010000004">
    <property type="protein sequence ID" value="KAK5871822.1"/>
    <property type="molecule type" value="Genomic_DNA"/>
</dbReference>
<reference evidence="1 2" key="1">
    <citation type="journal article" date="2023" name="Genes (Basel)">
        <title>Chromosome-Level Genome Assembly and Circadian Gene Repertoire of the Patagonia Blennie Eleginops maclovinus-The Closest Ancestral Proxy of Antarctic Cryonotothenioids.</title>
        <authorList>
            <person name="Cheng C.C."/>
            <person name="Rivera-Colon A.G."/>
            <person name="Minhas B.F."/>
            <person name="Wilson L."/>
            <person name="Rayamajhi N."/>
            <person name="Vargas-Chacoff L."/>
            <person name="Catchen J.M."/>
        </authorList>
    </citation>
    <scope>NUCLEOTIDE SEQUENCE [LARGE SCALE GENOMIC DNA]</scope>
    <source>
        <strain evidence="1">JMC-PN-2008</strain>
    </source>
</reference>
<proteinExistence type="predicted"/>
<keyword evidence="2" id="KW-1185">Reference proteome</keyword>
<name>A0AAN7Y2J4_ELEMC</name>
<sequence length="87" mass="9528">MTGRKSGVVARAKERNPMMIATHYMLHMQALASKSLSPELHSVLSTVVSVVNHIKCKSMPGTGCATPSLPIHQRGVSVEKQRRSCWT</sequence>
<dbReference type="Proteomes" id="UP001346869">
    <property type="component" value="Unassembled WGS sequence"/>
</dbReference>
<accession>A0AAN7Y2J4</accession>
<reference evidence="1 2" key="2">
    <citation type="journal article" date="2023" name="Mol. Biol. Evol.">
        <title>Genomics of Secondarily Temperate Adaptation in the Only Non-Antarctic Icefish.</title>
        <authorList>
            <person name="Rivera-Colon A.G."/>
            <person name="Rayamajhi N."/>
            <person name="Minhas B.F."/>
            <person name="Madrigal G."/>
            <person name="Bilyk K.T."/>
            <person name="Yoon V."/>
            <person name="Hune M."/>
            <person name="Gregory S."/>
            <person name="Cheng C.H.C."/>
            <person name="Catchen J.M."/>
        </authorList>
    </citation>
    <scope>NUCLEOTIDE SEQUENCE [LARGE SCALE GENOMIC DNA]</scope>
    <source>
        <strain evidence="1">JMC-PN-2008</strain>
    </source>
</reference>
<organism evidence="1 2">
    <name type="scientific">Eleginops maclovinus</name>
    <name type="common">Patagonian blennie</name>
    <name type="synonym">Eleginus maclovinus</name>
    <dbReference type="NCBI Taxonomy" id="56733"/>
    <lineage>
        <taxon>Eukaryota</taxon>
        <taxon>Metazoa</taxon>
        <taxon>Chordata</taxon>
        <taxon>Craniata</taxon>
        <taxon>Vertebrata</taxon>
        <taxon>Euteleostomi</taxon>
        <taxon>Actinopterygii</taxon>
        <taxon>Neopterygii</taxon>
        <taxon>Teleostei</taxon>
        <taxon>Neoteleostei</taxon>
        <taxon>Acanthomorphata</taxon>
        <taxon>Eupercaria</taxon>
        <taxon>Perciformes</taxon>
        <taxon>Notothenioidei</taxon>
        <taxon>Eleginopidae</taxon>
        <taxon>Eleginops</taxon>
    </lineage>
</organism>
<evidence type="ECO:0000313" key="2">
    <source>
        <dbReference type="Proteomes" id="UP001346869"/>
    </source>
</evidence>
<protein>
    <submittedName>
        <fullName evidence="1">Uncharacterized protein</fullName>
    </submittedName>
</protein>
<dbReference type="PANTHER" id="PTHR45913">
    <property type="entry name" value="EPM2A-INTERACTING PROTEIN 1"/>
    <property type="match status" value="1"/>
</dbReference>
<dbReference type="PANTHER" id="PTHR45913:SF19">
    <property type="entry name" value="LOW QUALITY PROTEIN: ZINC FINGER BED DOMAIN-CONTAINING PROTEIN 5-LIKE"/>
    <property type="match status" value="1"/>
</dbReference>
<gene>
    <name evidence="1" type="ORF">PBY51_012567</name>
</gene>
<evidence type="ECO:0000313" key="1">
    <source>
        <dbReference type="EMBL" id="KAK5871822.1"/>
    </source>
</evidence>
<comment type="caution">
    <text evidence="1">The sequence shown here is derived from an EMBL/GenBank/DDBJ whole genome shotgun (WGS) entry which is preliminary data.</text>
</comment>